<name>A0A1I5HWL9_PSUAM</name>
<protein>
    <submittedName>
        <fullName evidence="2">Uncharacterized protein</fullName>
    </submittedName>
</protein>
<keyword evidence="3" id="KW-1185">Reference proteome</keyword>
<gene>
    <name evidence="2" type="ORF">SAMN05216207_107810</name>
</gene>
<proteinExistence type="predicted"/>
<dbReference type="EMBL" id="FOUY01000078">
    <property type="protein sequence ID" value="SFO52692.1"/>
    <property type="molecule type" value="Genomic_DNA"/>
</dbReference>
<reference evidence="2 3" key="1">
    <citation type="submission" date="2016-10" db="EMBL/GenBank/DDBJ databases">
        <authorList>
            <person name="de Groot N.N."/>
        </authorList>
    </citation>
    <scope>NUCLEOTIDE SEQUENCE [LARGE SCALE GENOMIC DNA]</scope>
    <source>
        <strain evidence="2 3">CGMCC 4.1877</strain>
    </source>
</reference>
<dbReference type="AlphaFoldDB" id="A0A1I5HWL9"/>
<sequence>MHLRADHYLGHGPQVRTEWAAVNVTTRGISTGAQPRNQPTDGAKA</sequence>
<evidence type="ECO:0000313" key="3">
    <source>
        <dbReference type="Proteomes" id="UP000199614"/>
    </source>
</evidence>
<organism evidence="2 3">
    <name type="scientific">Pseudonocardia ammonioxydans</name>
    <dbReference type="NCBI Taxonomy" id="260086"/>
    <lineage>
        <taxon>Bacteria</taxon>
        <taxon>Bacillati</taxon>
        <taxon>Actinomycetota</taxon>
        <taxon>Actinomycetes</taxon>
        <taxon>Pseudonocardiales</taxon>
        <taxon>Pseudonocardiaceae</taxon>
        <taxon>Pseudonocardia</taxon>
    </lineage>
</organism>
<evidence type="ECO:0000256" key="1">
    <source>
        <dbReference type="SAM" id="MobiDB-lite"/>
    </source>
</evidence>
<accession>A0A1I5HWL9</accession>
<dbReference type="STRING" id="260086.SAMN05216207_107810"/>
<evidence type="ECO:0000313" key="2">
    <source>
        <dbReference type="EMBL" id="SFO52692.1"/>
    </source>
</evidence>
<dbReference type="Proteomes" id="UP000199614">
    <property type="component" value="Unassembled WGS sequence"/>
</dbReference>
<feature type="region of interest" description="Disordered" evidence="1">
    <location>
        <begin position="26"/>
        <end position="45"/>
    </location>
</feature>